<evidence type="ECO:0000313" key="12">
    <source>
        <dbReference type="RefSeq" id="XP_012685903.2"/>
    </source>
</evidence>
<dbReference type="InterPro" id="IPR013083">
    <property type="entry name" value="Znf_RING/FYVE/PHD"/>
</dbReference>
<dbReference type="AlphaFoldDB" id="A0A6P3W022"/>
<feature type="region of interest" description="Disordered" evidence="9">
    <location>
        <begin position="430"/>
        <end position="564"/>
    </location>
</feature>
<evidence type="ECO:0000256" key="4">
    <source>
        <dbReference type="ARBA" id="ARBA00022833"/>
    </source>
</evidence>
<dbReference type="Pfam" id="PF21366">
    <property type="entry name" value="TRAFD1-XIAF1_ZnF"/>
    <property type="match status" value="1"/>
</dbReference>
<dbReference type="GO" id="GO:0045824">
    <property type="term" value="P:negative regulation of innate immune response"/>
    <property type="evidence" value="ECO:0007669"/>
    <property type="project" value="TreeGrafter"/>
</dbReference>
<keyword evidence="2 8" id="KW-0479">Metal-binding</keyword>
<dbReference type="InterPro" id="IPR001293">
    <property type="entry name" value="Znf_TRAF"/>
</dbReference>
<proteinExistence type="predicted"/>
<feature type="zinc finger region" description="TRAF-type" evidence="8">
    <location>
        <begin position="23"/>
        <end position="93"/>
    </location>
</feature>
<evidence type="ECO:0000256" key="1">
    <source>
        <dbReference type="ARBA" id="ARBA00022553"/>
    </source>
</evidence>
<evidence type="ECO:0000313" key="11">
    <source>
        <dbReference type="Proteomes" id="UP000515152"/>
    </source>
</evidence>
<dbReference type="PROSITE" id="PS50145">
    <property type="entry name" value="ZF_TRAF"/>
    <property type="match status" value="1"/>
</dbReference>
<dbReference type="GO" id="GO:0008270">
    <property type="term" value="F:zinc ion binding"/>
    <property type="evidence" value="ECO:0007669"/>
    <property type="project" value="UniProtKB-KW"/>
</dbReference>
<feature type="region of interest" description="Disordered" evidence="9">
    <location>
        <begin position="174"/>
        <end position="212"/>
    </location>
</feature>
<feature type="domain" description="TRAF-type" evidence="10">
    <location>
        <begin position="23"/>
        <end position="93"/>
    </location>
</feature>
<keyword evidence="11" id="KW-1185">Reference proteome</keyword>
<dbReference type="InterPro" id="IPR051986">
    <property type="entry name" value="Innate_Immune_Apopt_Reg"/>
</dbReference>
<gene>
    <name evidence="12" type="primary">trafd1</name>
</gene>
<evidence type="ECO:0000256" key="5">
    <source>
        <dbReference type="ARBA" id="ARBA00022990"/>
    </source>
</evidence>
<feature type="compositionally biased region" description="Basic and acidic residues" evidence="9">
    <location>
        <begin position="441"/>
        <end position="450"/>
    </location>
</feature>
<sequence>MAEESTQFCGNCKHDIPEANFTTHEMHCRRNIALCDVCQEPVPRADLQQHRDQEHAQVQCKCGLKVEKRQMESHQISECPLRLVPCQYCNLELAFTQARDHEDYCGTRTEPCPVCKCNVMLREQDIHPALCGSLTPPQERSSSSWAEPQSPGAWFEAHSIHNLLRAQERLHNNNNAGATDCRAPPRPIEGRLHNSTRGTVGTRGRRNTAPRNNDFSRLLEQDAEFGNNNNNSLLWPPGQFPVDDTSSLDYLLALSLEDMDGQEGVWTDVWDHQFGRTPVHSSLQSQLSPANNNFCNITPPTASHSPSEIMLPCEFCEELFPEEDLILHQTGCSPASAIASFSKQPLCLPYENSTSQGVGSLLNMPECPPSPPTLPRSVSPLYCSPPSSPLEGDVLIPCEFCGVTLEENVVFHHQDKCDFRPQIAYPVDKVSAQKPLFPPREATRSSPDRQRRLRHQDPEEDLLSQASLGWSRSGASPRESWKVSSHVGLHSHGKNTNSDLQGKNVLHRGGGDGHGGSPANFSPTVSPSAAPGHPFRGRPEGRRSQRNTGAAKVSKKQNVEKEES</sequence>
<evidence type="ECO:0000256" key="9">
    <source>
        <dbReference type="SAM" id="MobiDB-lite"/>
    </source>
</evidence>
<evidence type="ECO:0000256" key="3">
    <source>
        <dbReference type="ARBA" id="ARBA00022771"/>
    </source>
</evidence>
<feature type="compositionally biased region" description="Polar residues" evidence="9">
    <location>
        <begin position="464"/>
        <end position="474"/>
    </location>
</feature>
<dbReference type="Proteomes" id="UP000515152">
    <property type="component" value="Chromosome 7"/>
</dbReference>
<evidence type="ECO:0000256" key="8">
    <source>
        <dbReference type="PROSITE-ProRule" id="PRU00207"/>
    </source>
</evidence>
<keyword evidence="5" id="KW-0007">Acetylation</keyword>
<dbReference type="CTD" id="10906"/>
<organism evidence="11 12">
    <name type="scientific">Clupea harengus</name>
    <name type="common">Atlantic herring</name>
    <dbReference type="NCBI Taxonomy" id="7950"/>
    <lineage>
        <taxon>Eukaryota</taxon>
        <taxon>Metazoa</taxon>
        <taxon>Chordata</taxon>
        <taxon>Craniata</taxon>
        <taxon>Vertebrata</taxon>
        <taxon>Euteleostomi</taxon>
        <taxon>Actinopterygii</taxon>
        <taxon>Neopterygii</taxon>
        <taxon>Teleostei</taxon>
        <taxon>Clupei</taxon>
        <taxon>Clupeiformes</taxon>
        <taxon>Clupeoidei</taxon>
        <taxon>Clupeidae</taxon>
        <taxon>Clupea</taxon>
    </lineage>
</organism>
<accession>A0A6P3W022</accession>
<evidence type="ECO:0000256" key="7">
    <source>
        <dbReference type="ARBA" id="ARBA00040410"/>
    </source>
</evidence>
<evidence type="ECO:0000259" key="10">
    <source>
        <dbReference type="PROSITE" id="PS50145"/>
    </source>
</evidence>
<comment type="function">
    <text evidence="6">Negative feedback regulator that controls excessive innate immune responses. Regulates both Toll-like receptor 4 (TLR4) and DDX58/RIG1-like helicases (RLH) pathways. May inhibit the LTR pathway by direct interaction with TRAF6 and attenuation of NF-kappa-B activation. May negatively regulate the RLH pathway downstream from MAVS and upstream of NF-kappa-B and IRF3.</text>
</comment>
<protein>
    <recommendedName>
        <fullName evidence="7">TRAF-type zinc finger domain-containing protein 1</fullName>
    </recommendedName>
</protein>
<dbReference type="InterPro" id="IPR049439">
    <property type="entry name" value="TRAFD1-XIAF1_Znf"/>
</dbReference>
<dbReference type="PANTHER" id="PTHR16295">
    <property type="entry name" value="TRAF-TYPE ZINC FINGER PROTEIN-RELATED"/>
    <property type="match status" value="1"/>
</dbReference>
<dbReference type="Gene3D" id="3.30.40.10">
    <property type="entry name" value="Zinc/RING finger domain, C3HC4 (zinc finger)"/>
    <property type="match status" value="2"/>
</dbReference>
<dbReference type="PANTHER" id="PTHR16295:SF19">
    <property type="entry name" value="TRAF-TYPE ZINC FINGER DOMAIN-CONTAINING PROTEIN 1"/>
    <property type="match status" value="1"/>
</dbReference>
<dbReference type="GeneID" id="105902781"/>
<reference evidence="12" key="1">
    <citation type="submission" date="2025-08" db="UniProtKB">
        <authorList>
            <consortium name="RefSeq"/>
        </authorList>
    </citation>
    <scope>IDENTIFICATION</scope>
</reference>
<keyword evidence="3 8" id="KW-0863">Zinc-finger</keyword>
<name>A0A6P3W022_CLUHA</name>
<evidence type="ECO:0000256" key="2">
    <source>
        <dbReference type="ARBA" id="ARBA00022723"/>
    </source>
</evidence>
<evidence type="ECO:0000256" key="6">
    <source>
        <dbReference type="ARBA" id="ARBA00037636"/>
    </source>
</evidence>
<dbReference type="RefSeq" id="XP_012685903.2">
    <property type="nucleotide sequence ID" value="XM_012830449.3"/>
</dbReference>
<dbReference type="GO" id="GO:0005739">
    <property type="term" value="C:mitochondrion"/>
    <property type="evidence" value="ECO:0007669"/>
    <property type="project" value="TreeGrafter"/>
</dbReference>
<keyword evidence="4 8" id="KW-0862">Zinc</keyword>
<keyword evidence="1" id="KW-0597">Phosphoprotein</keyword>